<protein>
    <submittedName>
        <fullName evidence="1">Uncharacterized protein</fullName>
    </submittedName>
</protein>
<proteinExistence type="predicted"/>
<accession>A0A6J4HZ25</accession>
<organism evidence="1">
    <name type="scientific">uncultured Coleofasciculus sp</name>
    <dbReference type="NCBI Taxonomy" id="1267456"/>
    <lineage>
        <taxon>Bacteria</taxon>
        <taxon>Bacillati</taxon>
        <taxon>Cyanobacteriota</taxon>
        <taxon>Cyanophyceae</taxon>
        <taxon>Coleofasciculales</taxon>
        <taxon>Coleofasciculaceae</taxon>
        <taxon>Coleofasciculus</taxon>
        <taxon>environmental samples</taxon>
    </lineage>
</organism>
<dbReference type="EMBL" id="CADCTM010000188">
    <property type="protein sequence ID" value="CAA9237567.1"/>
    <property type="molecule type" value="Genomic_DNA"/>
</dbReference>
<reference evidence="1" key="1">
    <citation type="submission" date="2020-02" db="EMBL/GenBank/DDBJ databases">
        <authorList>
            <person name="Meier V. D."/>
        </authorList>
    </citation>
    <scope>NUCLEOTIDE SEQUENCE</scope>
    <source>
        <strain evidence="1">AVDCRST_MAG92</strain>
    </source>
</reference>
<evidence type="ECO:0000313" key="1">
    <source>
        <dbReference type="EMBL" id="CAA9237567.1"/>
    </source>
</evidence>
<name>A0A6J4HZ25_9CYAN</name>
<dbReference type="AlphaFoldDB" id="A0A6J4HZ25"/>
<gene>
    <name evidence="1" type="ORF">AVDCRST_MAG92-1364</name>
</gene>
<sequence length="63" mass="7390">MKFSESNLSNIRQNARRVIRRCELDLPHFVASEENGLVAGVGGKRCEWIECSRRLYRMRSHLL</sequence>